<name>A0A0U1DQ23_9MYCO</name>
<accession>A0A0U1DQ23</accession>
<organism evidence="1 2">
    <name type="scientific">Mycolicibacterium conceptionense</name>
    <dbReference type="NCBI Taxonomy" id="451644"/>
    <lineage>
        <taxon>Bacteria</taxon>
        <taxon>Bacillati</taxon>
        <taxon>Actinomycetota</taxon>
        <taxon>Actinomycetes</taxon>
        <taxon>Mycobacteriales</taxon>
        <taxon>Mycobacteriaceae</taxon>
        <taxon>Mycolicibacterium</taxon>
    </lineage>
</organism>
<evidence type="ECO:0000313" key="2">
    <source>
        <dbReference type="Proteomes" id="UP000182227"/>
    </source>
</evidence>
<evidence type="ECO:0000313" key="1">
    <source>
        <dbReference type="EMBL" id="CQD20714.1"/>
    </source>
</evidence>
<proteinExistence type="predicted"/>
<protein>
    <submittedName>
        <fullName evidence="1">Uncharacterized protein</fullName>
    </submittedName>
</protein>
<dbReference type="EMBL" id="CTEF01000004">
    <property type="protein sequence ID" value="CQD20714.1"/>
    <property type="molecule type" value="Genomic_DNA"/>
</dbReference>
<sequence length="36" mass="4048">MSVRYRARARVSGAGLWAMCPEIIQDSSRDHRARSG</sequence>
<dbReference type="Proteomes" id="UP000182227">
    <property type="component" value="Unassembled WGS sequence"/>
</dbReference>
<reference evidence="1 2" key="1">
    <citation type="submission" date="2015-03" db="EMBL/GenBank/DDBJ databases">
        <authorList>
            <person name="Murphy D."/>
        </authorList>
    </citation>
    <scope>NUCLEOTIDE SEQUENCE [LARGE SCALE GENOMIC DNA]</scope>
    <source>
        <strain evidence="1 2">D16</strain>
    </source>
</reference>
<gene>
    <name evidence="1" type="ORF">BN970_04761</name>
</gene>
<dbReference type="AlphaFoldDB" id="A0A0U1DQ23"/>